<dbReference type="SMART" id="SM00267">
    <property type="entry name" value="GGDEF"/>
    <property type="match status" value="1"/>
</dbReference>
<proteinExistence type="inferred from homology"/>
<dbReference type="PANTHER" id="PTHR45138:SF9">
    <property type="entry name" value="DIGUANYLATE CYCLASE DGCM-RELATED"/>
    <property type="match status" value="1"/>
</dbReference>
<sequence length="447" mass="50453">MFSLAELNAVLAALPDPVFVLSRDGRYIAVLGGTDTRYYHDGSFLIGKTVHDVLVREKADWFVGEIAKTLESRQLQVVEYALAANDIRGLASAGPSQPIWFEGRIQPLPFCIKGEEAVIWVASNITARHELELQLRHQGETDALTGVCNRHHFEHMAEVERERAQRYGHPISLLIFDVDHFKSINDSCGHETGDRMLQQVAQVVRHNTRESDLVTRWGGDEFTVLMPHADLTHAAEAAEKLCRAVAAQGFDEGLKASISIGVAEWHLDVEDIELALTKADEALYRAKAQGRNRVAIHTPSDAPEDDAPELHVVRLLWRRHFESGHSRIDAEHRRLFESIDRLQTLLADTSNLSFEETCAAIDQLMADTRAHFASEETVLASLAWPGLPRHKEAHYYLIAQAQALREALRQTPAWPQVSQLARFLIVDVIANHMLREDRQFYPWLKRG</sequence>
<dbReference type="EC" id="2.7.7.65" evidence="2"/>
<dbReference type="InterPro" id="IPR050469">
    <property type="entry name" value="Diguanylate_Cyclase"/>
</dbReference>
<organism evidence="7 8">
    <name type="scientific">Candidatus Dactylopiibacterium carminicum</name>
    <dbReference type="NCBI Taxonomy" id="857335"/>
    <lineage>
        <taxon>Bacteria</taxon>
        <taxon>Pseudomonadati</taxon>
        <taxon>Pseudomonadota</taxon>
        <taxon>Betaproteobacteria</taxon>
        <taxon>Rhodocyclales</taxon>
        <taxon>Rhodocyclaceae</taxon>
        <taxon>Candidatus Dactylopiibacterium</taxon>
    </lineage>
</organism>
<dbReference type="Gene3D" id="3.30.450.20">
    <property type="entry name" value="PAS domain"/>
    <property type="match status" value="1"/>
</dbReference>
<dbReference type="NCBIfam" id="TIGR00254">
    <property type="entry name" value="GGDEF"/>
    <property type="match status" value="1"/>
</dbReference>
<evidence type="ECO:0000259" key="6">
    <source>
        <dbReference type="PROSITE" id="PS50887"/>
    </source>
</evidence>
<dbReference type="Pfam" id="PF08448">
    <property type="entry name" value="PAS_4"/>
    <property type="match status" value="1"/>
</dbReference>
<dbReference type="Proteomes" id="UP000623509">
    <property type="component" value="Unassembled WGS sequence"/>
</dbReference>
<dbReference type="InterPro" id="IPR043128">
    <property type="entry name" value="Rev_trsase/Diguanyl_cyclase"/>
</dbReference>
<dbReference type="InterPro" id="IPR012312">
    <property type="entry name" value="Hemerythrin-like"/>
</dbReference>
<dbReference type="Pfam" id="PF01814">
    <property type="entry name" value="Hemerythrin"/>
    <property type="match status" value="1"/>
</dbReference>
<keyword evidence="8" id="KW-1185">Reference proteome</keyword>
<keyword evidence="3" id="KW-0479">Metal-binding</keyword>
<keyword evidence="4" id="KW-0408">Iron</keyword>
<dbReference type="SUPFAM" id="SSF55073">
    <property type="entry name" value="Nucleotide cyclase"/>
    <property type="match status" value="1"/>
</dbReference>
<comment type="catalytic activity">
    <reaction evidence="5">
        <text>2 GTP = 3',3'-c-di-GMP + 2 diphosphate</text>
        <dbReference type="Rhea" id="RHEA:24898"/>
        <dbReference type="ChEBI" id="CHEBI:33019"/>
        <dbReference type="ChEBI" id="CHEBI:37565"/>
        <dbReference type="ChEBI" id="CHEBI:58805"/>
        <dbReference type="EC" id="2.7.7.65"/>
    </reaction>
</comment>
<name>A0ABQ7HST3_9RHOO</name>
<evidence type="ECO:0000256" key="5">
    <source>
        <dbReference type="ARBA" id="ARBA00034247"/>
    </source>
</evidence>
<dbReference type="InterPro" id="IPR035938">
    <property type="entry name" value="Hemerythrin-like_sf"/>
</dbReference>
<dbReference type="SUPFAM" id="SSF47188">
    <property type="entry name" value="Hemerythrin-like"/>
    <property type="match status" value="1"/>
</dbReference>
<dbReference type="NCBIfam" id="TIGR02481">
    <property type="entry name" value="hemeryth_dom"/>
    <property type="match status" value="1"/>
</dbReference>
<comment type="caution">
    <text evidence="7">The sequence shown here is derived from an EMBL/GenBank/DDBJ whole genome shotgun (WGS) entry which is preliminary data.</text>
</comment>
<dbReference type="InterPro" id="IPR013656">
    <property type="entry name" value="PAS_4"/>
</dbReference>
<dbReference type="CDD" id="cd12107">
    <property type="entry name" value="Hemerythrin"/>
    <property type="match status" value="1"/>
</dbReference>
<dbReference type="RefSeq" id="WP_095523600.1">
    <property type="nucleotide sequence ID" value="NZ_MDUX01000008.1"/>
</dbReference>
<evidence type="ECO:0000256" key="1">
    <source>
        <dbReference type="ARBA" id="ARBA00010587"/>
    </source>
</evidence>
<feature type="domain" description="GGDEF" evidence="6">
    <location>
        <begin position="169"/>
        <end position="299"/>
    </location>
</feature>
<dbReference type="PANTHER" id="PTHR45138">
    <property type="entry name" value="REGULATORY COMPONENTS OF SENSORY TRANSDUCTION SYSTEM"/>
    <property type="match status" value="1"/>
</dbReference>
<comment type="similarity">
    <text evidence="1">Belongs to the hemerythrin family.</text>
</comment>
<protein>
    <recommendedName>
        <fullName evidence="2">diguanylate cyclase</fullName>
        <ecNumber evidence="2">2.7.7.65</ecNumber>
    </recommendedName>
</protein>
<dbReference type="InterPro" id="IPR012827">
    <property type="entry name" value="Hemerythrin_metal-bd"/>
</dbReference>
<gene>
    <name evidence="7" type="ORF">BGI27_03880</name>
</gene>
<evidence type="ECO:0000256" key="3">
    <source>
        <dbReference type="ARBA" id="ARBA00022723"/>
    </source>
</evidence>
<accession>A0ABQ7HST3</accession>
<dbReference type="PROSITE" id="PS50887">
    <property type="entry name" value="GGDEF"/>
    <property type="match status" value="1"/>
</dbReference>
<dbReference type="InterPro" id="IPR000160">
    <property type="entry name" value="GGDEF_dom"/>
</dbReference>
<dbReference type="Gene3D" id="3.30.70.270">
    <property type="match status" value="1"/>
</dbReference>
<dbReference type="EMBL" id="MDUX01000008">
    <property type="protein sequence ID" value="KAF7600201.1"/>
    <property type="molecule type" value="Genomic_DNA"/>
</dbReference>
<reference evidence="7 8" key="1">
    <citation type="submission" date="2016-08" db="EMBL/GenBank/DDBJ databases">
        <title>Candidatus Dactylopiibacterium carminicum genome sequence.</title>
        <authorList>
            <person name="Ramirez-Puebla S.T."/>
            <person name="Ormeno-Orrillo E."/>
            <person name="Vera-Ponce De Leon A."/>
            <person name="Luis L."/>
            <person name="Sanchez-Flores A."/>
            <person name="Monica R."/>
            <person name="Martinez-Romero E."/>
        </authorList>
    </citation>
    <scope>NUCLEOTIDE SEQUENCE [LARGE SCALE GENOMIC DNA]</scope>
    <source>
        <strain evidence="7">END1</strain>
    </source>
</reference>
<evidence type="ECO:0000313" key="7">
    <source>
        <dbReference type="EMBL" id="KAF7600201.1"/>
    </source>
</evidence>
<dbReference type="CDD" id="cd01949">
    <property type="entry name" value="GGDEF"/>
    <property type="match status" value="1"/>
</dbReference>
<evidence type="ECO:0000313" key="8">
    <source>
        <dbReference type="Proteomes" id="UP000623509"/>
    </source>
</evidence>
<dbReference type="Gene3D" id="1.20.120.50">
    <property type="entry name" value="Hemerythrin-like"/>
    <property type="match status" value="1"/>
</dbReference>
<dbReference type="InterPro" id="IPR035965">
    <property type="entry name" value="PAS-like_dom_sf"/>
</dbReference>
<evidence type="ECO:0000256" key="2">
    <source>
        <dbReference type="ARBA" id="ARBA00012528"/>
    </source>
</evidence>
<dbReference type="InterPro" id="IPR029787">
    <property type="entry name" value="Nucleotide_cyclase"/>
</dbReference>
<evidence type="ECO:0000256" key="4">
    <source>
        <dbReference type="ARBA" id="ARBA00023004"/>
    </source>
</evidence>
<dbReference type="Pfam" id="PF00990">
    <property type="entry name" value="GGDEF"/>
    <property type="match status" value="1"/>
</dbReference>
<dbReference type="SUPFAM" id="SSF55785">
    <property type="entry name" value="PYP-like sensor domain (PAS domain)"/>
    <property type="match status" value="1"/>
</dbReference>